<protein>
    <submittedName>
        <fullName evidence="1">Uncharacterized protein</fullName>
    </submittedName>
</protein>
<comment type="caution">
    <text evidence="1">The sequence shown here is derived from an EMBL/GenBank/DDBJ whole genome shotgun (WGS) entry which is preliminary data.</text>
</comment>
<dbReference type="RefSeq" id="XP_047775241.1">
    <property type="nucleotide sequence ID" value="XM_047924747.1"/>
</dbReference>
<reference evidence="1 2" key="1">
    <citation type="journal article" date="2021" name="Environ. Microbiol.">
        <title>Gene family expansions and transcriptome signatures uncover fungal adaptations to wood decay.</title>
        <authorList>
            <person name="Hage H."/>
            <person name="Miyauchi S."/>
            <person name="Viragh M."/>
            <person name="Drula E."/>
            <person name="Min B."/>
            <person name="Chaduli D."/>
            <person name="Navarro D."/>
            <person name="Favel A."/>
            <person name="Norest M."/>
            <person name="Lesage-Meessen L."/>
            <person name="Balint B."/>
            <person name="Merenyi Z."/>
            <person name="de Eugenio L."/>
            <person name="Morin E."/>
            <person name="Martinez A.T."/>
            <person name="Baldrian P."/>
            <person name="Stursova M."/>
            <person name="Martinez M.J."/>
            <person name="Novotny C."/>
            <person name="Magnuson J.K."/>
            <person name="Spatafora J.W."/>
            <person name="Maurice S."/>
            <person name="Pangilinan J."/>
            <person name="Andreopoulos W."/>
            <person name="LaButti K."/>
            <person name="Hundley H."/>
            <person name="Na H."/>
            <person name="Kuo A."/>
            <person name="Barry K."/>
            <person name="Lipzen A."/>
            <person name="Henrissat B."/>
            <person name="Riley R."/>
            <person name="Ahrendt S."/>
            <person name="Nagy L.G."/>
            <person name="Grigoriev I.V."/>
            <person name="Martin F."/>
            <person name="Rosso M.N."/>
        </authorList>
    </citation>
    <scope>NUCLEOTIDE SEQUENCE [LARGE SCALE GENOMIC DNA]</scope>
    <source>
        <strain evidence="1 2">CIRM-BRFM 1785</strain>
    </source>
</reference>
<evidence type="ECO:0000313" key="1">
    <source>
        <dbReference type="EMBL" id="KAH9832222.1"/>
    </source>
</evidence>
<gene>
    <name evidence="1" type="ORF">C8Q71DRAFT_777953</name>
</gene>
<sequence>MLGTVTALVLPIYLRPPQRPSRYRPARTLSTPLSTILPFNLSPSCSSLACTRVLWAFACRHPSPEPPPALLGRPEVVQGGSWRHWQKEEQPSKRTSGAAGSFVFTTYWQSQCCALSTRARSYPRRCKPHVAIPVHSPHEHPVSDCLSSGIAPKIAGKPRVNVQDLLTQCGASLRPPSPQRCSPYQAMPRIIAFESVGQAWVDNDMVLELSAARQGTPARSYTGELELL</sequence>
<proteinExistence type="predicted"/>
<dbReference type="GeneID" id="72005479"/>
<accession>A0ABQ8K5F6</accession>
<name>A0ABQ8K5F6_9APHY</name>
<dbReference type="EMBL" id="JADCUA010000022">
    <property type="protein sequence ID" value="KAH9832222.1"/>
    <property type="molecule type" value="Genomic_DNA"/>
</dbReference>
<keyword evidence="2" id="KW-1185">Reference proteome</keyword>
<evidence type="ECO:0000313" key="2">
    <source>
        <dbReference type="Proteomes" id="UP000814176"/>
    </source>
</evidence>
<organism evidence="1 2">
    <name type="scientific">Rhodofomes roseus</name>
    <dbReference type="NCBI Taxonomy" id="34475"/>
    <lineage>
        <taxon>Eukaryota</taxon>
        <taxon>Fungi</taxon>
        <taxon>Dikarya</taxon>
        <taxon>Basidiomycota</taxon>
        <taxon>Agaricomycotina</taxon>
        <taxon>Agaricomycetes</taxon>
        <taxon>Polyporales</taxon>
        <taxon>Rhodofomes</taxon>
    </lineage>
</organism>
<dbReference type="Proteomes" id="UP000814176">
    <property type="component" value="Unassembled WGS sequence"/>
</dbReference>